<feature type="domain" description="HTH luxR-type" evidence="4">
    <location>
        <begin position="161"/>
        <end position="226"/>
    </location>
</feature>
<dbReference type="PRINTS" id="PR00038">
    <property type="entry name" value="HTHLUXR"/>
</dbReference>
<keyword evidence="6" id="KW-1185">Reference proteome</keyword>
<dbReference type="Proteomes" id="UP000555756">
    <property type="component" value="Unassembled WGS sequence"/>
</dbReference>
<comment type="caution">
    <text evidence="5">The sequence shown here is derived from an EMBL/GenBank/DDBJ whole genome shotgun (WGS) entry which is preliminary data.</text>
</comment>
<dbReference type="InterPro" id="IPR005143">
    <property type="entry name" value="TF_LuxR_autoind-bd_dom"/>
</dbReference>
<dbReference type="Pfam" id="PF03472">
    <property type="entry name" value="Autoind_bind"/>
    <property type="match status" value="1"/>
</dbReference>
<dbReference type="InterPro" id="IPR036693">
    <property type="entry name" value="TF_LuxR_autoind-bd_dom_sf"/>
</dbReference>
<evidence type="ECO:0000259" key="4">
    <source>
        <dbReference type="PROSITE" id="PS50043"/>
    </source>
</evidence>
<proteinExistence type="predicted"/>
<dbReference type="Gene3D" id="1.10.10.10">
    <property type="entry name" value="Winged helix-like DNA-binding domain superfamily/Winged helix DNA-binding domain"/>
    <property type="match status" value="1"/>
</dbReference>
<sequence length="230" mass="26243">MVDLIAMAERLESAHSRSTLLRSYLKSLKEVGDFYFAFGRFDRSQNQPHEIIHVSYPDDWIEYYTDQKYITEDPTITKVAQTHTPYCWNELRDLLPSQRNIFSGLSTYGVRDGYTIPLHSPDGMVFVASFACRASVTRIDRVILTTLTTQFYFRYQALTLSPSPSVVLSDREKECLRWAARGKSSWETGMIIGISENTVNFHIKNALSKLRCSSRIVGVVRAICLGLIVP</sequence>
<dbReference type="SMART" id="SM00421">
    <property type="entry name" value="HTH_LUXR"/>
    <property type="match status" value="1"/>
</dbReference>
<keyword evidence="1" id="KW-0805">Transcription regulation</keyword>
<keyword evidence="2" id="KW-0238">DNA-binding</keyword>
<dbReference type="Pfam" id="PF00196">
    <property type="entry name" value="GerE"/>
    <property type="match status" value="1"/>
</dbReference>
<dbReference type="Gene3D" id="3.30.450.80">
    <property type="entry name" value="Transcription factor LuxR-like, autoinducer-binding domain"/>
    <property type="match status" value="1"/>
</dbReference>
<dbReference type="SUPFAM" id="SSF75516">
    <property type="entry name" value="Pheromone-binding domain of LuxR-like quorum-sensing transcription factors"/>
    <property type="match status" value="1"/>
</dbReference>
<dbReference type="PANTHER" id="PTHR44688:SF16">
    <property type="entry name" value="DNA-BINDING TRANSCRIPTIONAL ACTIVATOR DEVR_DOSR"/>
    <property type="match status" value="1"/>
</dbReference>
<dbReference type="PROSITE" id="PS50043">
    <property type="entry name" value="HTH_LUXR_2"/>
    <property type="match status" value="1"/>
</dbReference>
<evidence type="ECO:0000256" key="1">
    <source>
        <dbReference type="ARBA" id="ARBA00023015"/>
    </source>
</evidence>
<evidence type="ECO:0000256" key="3">
    <source>
        <dbReference type="ARBA" id="ARBA00023163"/>
    </source>
</evidence>
<dbReference type="InterPro" id="IPR036388">
    <property type="entry name" value="WH-like_DNA-bd_sf"/>
</dbReference>
<gene>
    <name evidence="5" type="ORF">HLH34_13650</name>
</gene>
<reference evidence="5 6" key="1">
    <citation type="submission" date="2020-04" db="EMBL/GenBank/DDBJ databases">
        <title>Description of novel Gluconacetobacter.</title>
        <authorList>
            <person name="Sombolestani A."/>
        </authorList>
    </citation>
    <scope>NUCLEOTIDE SEQUENCE [LARGE SCALE GENOMIC DNA]</scope>
    <source>
        <strain evidence="5 6">LMG 21311</strain>
    </source>
</reference>
<dbReference type="GO" id="GO:0006355">
    <property type="term" value="P:regulation of DNA-templated transcription"/>
    <property type="evidence" value="ECO:0007669"/>
    <property type="project" value="InterPro"/>
</dbReference>
<organism evidence="5 6">
    <name type="scientific">Gluconacetobacter azotocaptans</name>
    <dbReference type="NCBI Taxonomy" id="142834"/>
    <lineage>
        <taxon>Bacteria</taxon>
        <taxon>Pseudomonadati</taxon>
        <taxon>Pseudomonadota</taxon>
        <taxon>Alphaproteobacteria</taxon>
        <taxon>Acetobacterales</taxon>
        <taxon>Acetobacteraceae</taxon>
        <taxon>Gluconacetobacter</taxon>
    </lineage>
</organism>
<dbReference type="PANTHER" id="PTHR44688">
    <property type="entry name" value="DNA-BINDING TRANSCRIPTIONAL ACTIVATOR DEVR_DOSR"/>
    <property type="match status" value="1"/>
</dbReference>
<protein>
    <recommendedName>
        <fullName evidence="4">HTH luxR-type domain-containing protein</fullName>
    </recommendedName>
</protein>
<dbReference type="InterPro" id="IPR000792">
    <property type="entry name" value="Tscrpt_reg_LuxR_C"/>
</dbReference>
<name>A0A7W4PE69_9PROT</name>
<keyword evidence="3" id="KW-0804">Transcription</keyword>
<dbReference type="SUPFAM" id="SSF46894">
    <property type="entry name" value="C-terminal effector domain of the bipartite response regulators"/>
    <property type="match status" value="1"/>
</dbReference>
<dbReference type="RefSeq" id="WP_183120130.1">
    <property type="nucleotide sequence ID" value="NZ_JABEQF010000011.1"/>
</dbReference>
<dbReference type="InterPro" id="IPR016032">
    <property type="entry name" value="Sig_transdc_resp-reg_C-effctor"/>
</dbReference>
<dbReference type="GO" id="GO:0003677">
    <property type="term" value="F:DNA binding"/>
    <property type="evidence" value="ECO:0007669"/>
    <property type="project" value="UniProtKB-KW"/>
</dbReference>
<dbReference type="CDD" id="cd06170">
    <property type="entry name" value="LuxR_C_like"/>
    <property type="match status" value="1"/>
</dbReference>
<accession>A0A7W4PE69</accession>
<evidence type="ECO:0000313" key="6">
    <source>
        <dbReference type="Proteomes" id="UP000555756"/>
    </source>
</evidence>
<evidence type="ECO:0000313" key="5">
    <source>
        <dbReference type="EMBL" id="MBB2190992.1"/>
    </source>
</evidence>
<evidence type="ECO:0000256" key="2">
    <source>
        <dbReference type="ARBA" id="ARBA00023125"/>
    </source>
</evidence>
<dbReference type="AlphaFoldDB" id="A0A7W4PE69"/>
<dbReference type="EMBL" id="JABEQF010000011">
    <property type="protein sequence ID" value="MBB2190992.1"/>
    <property type="molecule type" value="Genomic_DNA"/>
</dbReference>